<feature type="region of interest" description="Disordered" evidence="1">
    <location>
        <begin position="147"/>
        <end position="170"/>
    </location>
</feature>
<dbReference type="EMBL" id="UGKQ01000007">
    <property type="protein sequence ID" value="STS84756.1"/>
    <property type="molecule type" value="Genomic_DNA"/>
</dbReference>
<sequence length="170" mass="18776">MRVRQRDIDGVEHHRMAHFAPVSGYHIGGDRQPGGAAELGHHLPAGETLLGAARIFGVGQNILQPFTQRDGLIQQPGAVRVDGDARIRETLFQRPRGVNLLLAGQHAAFELKVFETVAILGGFRQTHYRLAAQRLLVAQAVPFRDRPAYGPDNQGRFSADRRYRTGSPAR</sequence>
<name>A0A377U104_KLEPN</name>
<reference evidence="2 3" key="1">
    <citation type="submission" date="2018-06" db="EMBL/GenBank/DDBJ databases">
        <authorList>
            <consortium name="Pathogen Informatics"/>
            <person name="Doyle S."/>
        </authorList>
    </citation>
    <scope>NUCLEOTIDE SEQUENCE [LARGE SCALE GENOMIC DNA]</scope>
    <source>
        <strain evidence="2 3">NCTC9140</strain>
    </source>
</reference>
<dbReference type="Proteomes" id="UP000254938">
    <property type="component" value="Unassembled WGS sequence"/>
</dbReference>
<protein>
    <submittedName>
        <fullName evidence="2">Uncharacterized protein</fullName>
    </submittedName>
</protein>
<gene>
    <name evidence="2" type="ORF">NCTC9140_06568</name>
</gene>
<organism evidence="2 3">
    <name type="scientific">Klebsiella pneumoniae</name>
    <dbReference type="NCBI Taxonomy" id="573"/>
    <lineage>
        <taxon>Bacteria</taxon>
        <taxon>Pseudomonadati</taxon>
        <taxon>Pseudomonadota</taxon>
        <taxon>Gammaproteobacteria</taxon>
        <taxon>Enterobacterales</taxon>
        <taxon>Enterobacteriaceae</taxon>
        <taxon>Klebsiella/Raoultella group</taxon>
        <taxon>Klebsiella</taxon>
        <taxon>Klebsiella pneumoniae complex</taxon>
    </lineage>
</organism>
<dbReference type="AlphaFoldDB" id="A0A377U104"/>
<proteinExistence type="predicted"/>
<evidence type="ECO:0000313" key="3">
    <source>
        <dbReference type="Proteomes" id="UP000254938"/>
    </source>
</evidence>
<evidence type="ECO:0000256" key="1">
    <source>
        <dbReference type="SAM" id="MobiDB-lite"/>
    </source>
</evidence>
<evidence type="ECO:0000313" key="2">
    <source>
        <dbReference type="EMBL" id="STS84756.1"/>
    </source>
</evidence>
<accession>A0A377U104</accession>